<dbReference type="RefSeq" id="WP_381363280.1">
    <property type="nucleotide sequence ID" value="NZ_JBHSOA010000029.1"/>
</dbReference>
<reference evidence="2" key="1">
    <citation type="journal article" date="2019" name="Int. J. Syst. Evol. Microbiol.">
        <title>The Global Catalogue of Microorganisms (GCM) 10K type strain sequencing project: providing services to taxonomists for standard genome sequencing and annotation.</title>
        <authorList>
            <consortium name="The Broad Institute Genomics Platform"/>
            <consortium name="The Broad Institute Genome Sequencing Center for Infectious Disease"/>
            <person name="Wu L."/>
            <person name="Ma J."/>
        </authorList>
    </citation>
    <scope>NUCLEOTIDE SEQUENCE [LARGE SCALE GENOMIC DNA]</scope>
    <source>
        <strain evidence="2">JCM 10411</strain>
    </source>
</reference>
<dbReference type="EMBL" id="JBHSOA010000029">
    <property type="protein sequence ID" value="MFC5853059.1"/>
    <property type="molecule type" value="Genomic_DNA"/>
</dbReference>
<organism evidence="1 2">
    <name type="scientific">Streptomyces chlorus</name>
    <dbReference type="NCBI Taxonomy" id="887452"/>
    <lineage>
        <taxon>Bacteria</taxon>
        <taxon>Bacillati</taxon>
        <taxon>Actinomycetota</taxon>
        <taxon>Actinomycetes</taxon>
        <taxon>Kitasatosporales</taxon>
        <taxon>Streptomycetaceae</taxon>
        <taxon>Streptomyces</taxon>
    </lineage>
</organism>
<dbReference type="Proteomes" id="UP001596180">
    <property type="component" value="Unassembled WGS sequence"/>
</dbReference>
<protein>
    <submittedName>
        <fullName evidence="1">Uncharacterized protein</fullName>
    </submittedName>
</protein>
<proteinExistence type="predicted"/>
<evidence type="ECO:0000313" key="2">
    <source>
        <dbReference type="Proteomes" id="UP001596180"/>
    </source>
</evidence>
<sequence>MCTLFSGHPSPRTFAFDGTPAVDTTRVNRISKALAVLDEHARHEYETVWRAGHGAALLA</sequence>
<gene>
    <name evidence="1" type="ORF">ACFPZI_14805</name>
</gene>
<comment type="caution">
    <text evidence="1">The sequence shown here is derived from an EMBL/GenBank/DDBJ whole genome shotgun (WGS) entry which is preliminary data.</text>
</comment>
<name>A0ABW1DZH9_9ACTN</name>
<keyword evidence="2" id="KW-1185">Reference proteome</keyword>
<accession>A0ABW1DZH9</accession>
<evidence type="ECO:0000313" key="1">
    <source>
        <dbReference type="EMBL" id="MFC5853059.1"/>
    </source>
</evidence>